<dbReference type="EMBL" id="AP022593">
    <property type="protein sequence ID" value="BBY49880.1"/>
    <property type="molecule type" value="Genomic_DNA"/>
</dbReference>
<dbReference type="PANTHER" id="PTHR30576">
    <property type="entry name" value="COLANIC BIOSYNTHESIS UDP-GLUCOSE LIPID CARRIER TRANSFERASE"/>
    <property type="match status" value="1"/>
</dbReference>
<feature type="transmembrane region" description="Helical" evidence="7">
    <location>
        <begin position="311"/>
        <end position="332"/>
    </location>
</feature>
<keyword evidence="4 7" id="KW-0812">Transmembrane</keyword>
<name>A0A7I7S094_9MYCO</name>
<feature type="transmembrane region" description="Helical" evidence="7">
    <location>
        <begin position="135"/>
        <end position="154"/>
    </location>
</feature>
<protein>
    <submittedName>
        <fullName evidence="9">Polyprenyl glycosylphosphotransferase</fullName>
    </submittedName>
</protein>
<dbReference type="InterPro" id="IPR017475">
    <property type="entry name" value="EPS_sugar_tfrase"/>
</dbReference>
<dbReference type="Proteomes" id="UP000467428">
    <property type="component" value="Chromosome"/>
</dbReference>
<evidence type="ECO:0000256" key="1">
    <source>
        <dbReference type="ARBA" id="ARBA00004141"/>
    </source>
</evidence>
<keyword evidence="6 7" id="KW-0472">Membrane</keyword>
<evidence type="ECO:0000256" key="7">
    <source>
        <dbReference type="SAM" id="Phobius"/>
    </source>
</evidence>
<dbReference type="NCBIfam" id="TIGR03025">
    <property type="entry name" value="EPS_sugtrans"/>
    <property type="match status" value="1"/>
</dbReference>
<dbReference type="GO" id="GO:0016780">
    <property type="term" value="F:phosphotransferase activity, for other substituted phosphate groups"/>
    <property type="evidence" value="ECO:0007669"/>
    <property type="project" value="TreeGrafter"/>
</dbReference>
<feature type="transmembrane region" description="Helical" evidence="7">
    <location>
        <begin position="109"/>
        <end position="129"/>
    </location>
</feature>
<evidence type="ECO:0000256" key="5">
    <source>
        <dbReference type="ARBA" id="ARBA00022989"/>
    </source>
</evidence>
<dbReference type="PANTHER" id="PTHR30576:SF10">
    <property type="entry name" value="SLL5057 PROTEIN"/>
    <property type="match status" value="1"/>
</dbReference>
<geneLocation type="plasmid" evidence="10">
    <name>pjcm18538 dna</name>
</geneLocation>
<keyword evidence="5 7" id="KW-1133">Transmembrane helix</keyword>
<gene>
    <name evidence="9" type="ORF">MARA_33480</name>
</gene>
<evidence type="ECO:0000259" key="8">
    <source>
        <dbReference type="Pfam" id="PF02397"/>
    </source>
</evidence>
<keyword evidence="10" id="KW-1185">Reference proteome</keyword>
<comment type="subcellular location">
    <subcellularLocation>
        <location evidence="1">Membrane</location>
        <topology evidence="1">Multi-pass membrane protein</topology>
    </subcellularLocation>
</comment>
<keyword evidence="3 9" id="KW-0808">Transferase</keyword>
<evidence type="ECO:0000313" key="10">
    <source>
        <dbReference type="Proteomes" id="UP000467428"/>
    </source>
</evidence>
<proteinExistence type="inferred from homology"/>
<comment type="similarity">
    <text evidence="2">Belongs to the bacterial sugar transferase family.</text>
</comment>
<evidence type="ECO:0000256" key="2">
    <source>
        <dbReference type="ARBA" id="ARBA00006464"/>
    </source>
</evidence>
<dbReference type="AlphaFoldDB" id="A0A7I7S094"/>
<feature type="transmembrane region" description="Helical" evidence="7">
    <location>
        <begin position="63"/>
        <end position="88"/>
    </location>
</feature>
<evidence type="ECO:0000313" key="9">
    <source>
        <dbReference type="EMBL" id="BBY49880.1"/>
    </source>
</evidence>
<dbReference type="Pfam" id="PF02397">
    <property type="entry name" value="Bac_transf"/>
    <property type="match status" value="1"/>
</dbReference>
<feature type="domain" description="Bacterial sugar transferase" evidence="8">
    <location>
        <begin position="306"/>
        <end position="493"/>
    </location>
</feature>
<evidence type="ECO:0000256" key="4">
    <source>
        <dbReference type="ARBA" id="ARBA00022692"/>
    </source>
</evidence>
<evidence type="ECO:0000256" key="3">
    <source>
        <dbReference type="ARBA" id="ARBA00022679"/>
    </source>
</evidence>
<dbReference type="InterPro" id="IPR003362">
    <property type="entry name" value="Bact_transf"/>
</dbReference>
<sequence length="499" mass="53876">MVLETPDGSDAGPDVGRSYRSRREQWQAEYVRNLRVSDVVVLGAAFATADGIRFGLFGSARELAWSALSGIDYSVVGVVLAGLWLTLLAVVGSRSRRILGHGTEEYRRVVSSALVLFSLVAFLSLVFNIDPANGYIAIALPVGLLGLLANRGMWRSYAARQRVKGRYQTSLLVVGRESAAIDIANKFVLDARLGYEVVGLCTPTAPSVDATLVGSRHVPFVGTDRAVLDAVQASGADTVALSPTDHLNPLAIRRLIWDLEAFGIDLIVAAGLMDVAAERIRSQPVAGMAMLLIDEPQYDQANAWGKRVFDVAFAATALLCAAPLLAIAFVLIKVTSRGPAFYVAERVGMGGNVFGMLKFRSMVVGADAQLPGMLAAAGHDGLYFKVKDDPRVTRVGRILRKFSIDELPQFLNVLAGDMSVVGPRPQSPEEVTTYDDLVRRRLLVRPGLTGLWQVSGRSDVPAEDATRFDLSYVENWSMAQDLVIIGRTVAVVLRGRGAY</sequence>
<organism evidence="9 10">
    <name type="scientific">Mycolicibacterium arabiense</name>
    <dbReference type="NCBI Taxonomy" id="1286181"/>
    <lineage>
        <taxon>Bacteria</taxon>
        <taxon>Bacillati</taxon>
        <taxon>Actinomycetota</taxon>
        <taxon>Actinomycetes</taxon>
        <taxon>Mycobacteriales</taxon>
        <taxon>Mycobacteriaceae</taxon>
        <taxon>Mycolicibacterium</taxon>
    </lineage>
</organism>
<dbReference type="GO" id="GO:0016020">
    <property type="term" value="C:membrane"/>
    <property type="evidence" value="ECO:0007669"/>
    <property type="project" value="UniProtKB-SubCell"/>
</dbReference>
<dbReference type="KEGG" id="marz:MARA_33480"/>
<accession>A0A7I7S094</accession>
<evidence type="ECO:0000256" key="6">
    <source>
        <dbReference type="ARBA" id="ARBA00023136"/>
    </source>
</evidence>
<reference evidence="9 10" key="1">
    <citation type="journal article" date="2019" name="Emerg. Microbes Infect.">
        <title>Comprehensive subspecies identification of 175 nontuberculous mycobacteria species based on 7547 genomic profiles.</title>
        <authorList>
            <person name="Matsumoto Y."/>
            <person name="Kinjo T."/>
            <person name="Motooka D."/>
            <person name="Nabeya D."/>
            <person name="Jung N."/>
            <person name="Uechi K."/>
            <person name="Horii T."/>
            <person name="Iida T."/>
            <person name="Fujita J."/>
            <person name="Nakamura S."/>
        </authorList>
    </citation>
    <scope>NUCLEOTIDE SEQUENCE [LARGE SCALE GENOMIC DNA]</scope>
    <source>
        <strain evidence="9 10">JCM 18538</strain>
    </source>
</reference>